<proteinExistence type="predicted"/>
<sequence>MILFFTITVSFGEGLIRGKRSDSTWPSGAYCILQGSSGSCPTGFSMKNVRLSVQQHYKEAESMGDGKRAVKTGSFGASDLKSLKFDDAYVLDLNTCCKDN</sequence>
<accession>A0AC34GUJ0</accession>
<reference evidence="2" key="1">
    <citation type="submission" date="2022-11" db="UniProtKB">
        <authorList>
            <consortium name="WormBaseParasite"/>
        </authorList>
    </citation>
    <scope>IDENTIFICATION</scope>
</reference>
<name>A0AC34GUJ0_9BILA</name>
<evidence type="ECO:0000313" key="1">
    <source>
        <dbReference type="Proteomes" id="UP000887579"/>
    </source>
</evidence>
<dbReference type="Proteomes" id="UP000887579">
    <property type="component" value="Unplaced"/>
</dbReference>
<protein>
    <submittedName>
        <fullName evidence="2">Uncharacterized protein</fullName>
    </submittedName>
</protein>
<evidence type="ECO:0000313" key="2">
    <source>
        <dbReference type="WBParaSite" id="ES5_v2.g846.t1"/>
    </source>
</evidence>
<organism evidence="1 2">
    <name type="scientific">Panagrolaimus sp. ES5</name>
    <dbReference type="NCBI Taxonomy" id="591445"/>
    <lineage>
        <taxon>Eukaryota</taxon>
        <taxon>Metazoa</taxon>
        <taxon>Ecdysozoa</taxon>
        <taxon>Nematoda</taxon>
        <taxon>Chromadorea</taxon>
        <taxon>Rhabditida</taxon>
        <taxon>Tylenchina</taxon>
        <taxon>Panagrolaimomorpha</taxon>
        <taxon>Panagrolaimoidea</taxon>
        <taxon>Panagrolaimidae</taxon>
        <taxon>Panagrolaimus</taxon>
    </lineage>
</organism>
<dbReference type="WBParaSite" id="ES5_v2.g846.t1">
    <property type="protein sequence ID" value="ES5_v2.g846.t1"/>
    <property type="gene ID" value="ES5_v2.g846"/>
</dbReference>